<dbReference type="Proteomes" id="UP001607303">
    <property type="component" value="Unassembled WGS sequence"/>
</dbReference>
<proteinExistence type="predicted"/>
<name>A0ABD2CKI6_VESMC</name>
<sequence>MNFIRSFNPLPISDDSQYSRGQPLLSEEQSMLSLMLRLQFICLYQINFQIQIAWYFTRLVVVGTIQDEASRKHVFHVITDGERKKPILYGAKELHDFKERLQVYEENLRSKQSANSKMLEEMHKFSKRSELQIKTMLFYNYGDNRILV</sequence>
<feature type="coiled-coil region" evidence="1">
    <location>
        <begin position="94"/>
        <end position="121"/>
    </location>
</feature>
<keyword evidence="3" id="KW-1185">Reference proteome</keyword>
<evidence type="ECO:0000313" key="3">
    <source>
        <dbReference type="Proteomes" id="UP001607303"/>
    </source>
</evidence>
<dbReference type="AlphaFoldDB" id="A0ABD2CKI6"/>
<reference evidence="2 3" key="1">
    <citation type="journal article" date="2024" name="Ann. Entomol. Soc. Am.">
        <title>Genomic analyses of the southern and eastern yellowjacket wasps (Hymenoptera: Vespidae) reveal evolutionary signatures of social life.</title>
        <authorList>
            <person name="Catto M.A."/>
            <person name="Caine P.B."/>
            <person name="Orr S.E."/>
            <person name="Hunt B.G."/>
            <person name="Goodisman M.A.D."/>
        </authorList>
    </citation>
    <scope>NUCLEOTIDE SEQUENCE [LARGE SCALE GENOMIC DNA]</scope>
    <source>
        <strain evidence="2">232</strain>
        <tissue evidence="2">Head and thorax</tissue>
    </source>
</reference>
<keyword evidence="1" id="KW-0175">Coiled coil</keyword>
<accession>A0ABD2CKI6</accession>
<evidence type="ECO:0000256" key="1">
    <source>
        <dbReference type="SAM" id="Coils"/>
    </source>
</evidence>
<comment type="caution">
    <text evidence="2">The sequence shown here is derived from an EMBL/GenBank/DDBJ whole genome shotgun (WGS) entry which is preliminary data.</text>
</comment>
<protein>
    <submittedName>
        <fullName evidence="2">Uncharacterized protein</fullName>
    </submittedName>
</protein>
<evidence type="ECO:0000313" key="2">
    <source>
        <dbReference type="EMBL" id="KAL2745607.1"/>
    </source>
</evidence>
<dbReference type="EMBL" id="JAYRBN010000042">
    <property type="protein sequence ID" value="KAL2745607.1"/>
    <property type="molecule type" value="Genomic_DNA"/>
</dbReference>
<organism evidence="2 3">
    <name type="scientific">Vespula maculifrons</name>
    <name type="common">Eastern yellow jacket</name>
    <name type="synonym">Wasp</name>
    <dbReference type="NCBI Taxonomy" id="7453"/>
    <lineage>
        <taxon>Eukaryota</taxon>
        <taxon>Metazoa</taxon>
        <taxon>Ecdysozoa</taxon>
        <taxon>Arthropoda</taxon>
        <taxon>Hexapoda</taxon>
        <taxon>Insecta</taxon>
        <taxon>Pterygota</taxon>
        <taxon>Neoptera</taxon>
        <taxon>Endopterygota</taxon>
        <taxon>Hymenoptera</taxon>
        <taxon>Apocrita</taxon>
        <taxon>Aculeata</taxon>
        <taxon>Vespoidea</taxon>
        <taxon>Vespidae</taxon>
        <taxon>Vespinae</taxon>
        <taxon>Vespula</taxon>
    </lineage>
</organism>
<gene>
    <name evidence="2" type="ORF">V1477_006171</name>
</gene>